<dbReference type="EMBL" id="AP025739">
    <property type="protein sequence ID" value="BDI30180.1"/>
    <property type="molecule type" value="Genomic_DNA"/>
</dbReference>
<proteinExistence type="predicted"/>
<name>A0A402D2B8_9BACT</name>
<keyword evidence="2" id="KW-1185">Reference proteome</keyword>
<dbReference type="RefSeq" id="WP_125206213.1">
    <property type="nucleotide sequence ID" value="NZ_AP025739.1"/>
</dbReference>
<dbReference type="KEGG" id="ccot:CCAX7_22310"/>
<accession>A0A402D2B8</accession>
<evidence type="ECO:0000313" key="1">
    <source>
        <dbReference type="EMBL" id="BDI30180.1"/>
    </source>
</evidence>
<reference evidence="1 2" key="1">
    <citation type="journal article" date="2019" name="Int. J. Syst. Evol. Microbiol.">
        <title>Capsulimonas corticalis gen. nov., sp. nov., an aerobic capsulated bacterium, of a novel bacterial order, Capsulimonadales ord. nov., of the class Armatimonadia of the phylum Armatimonadetes.</title>
        <authorList>
            <person name="Li J."/>
            <person name="Kudo C."/>
            <person name="Tonouchi A."/>
        </authorList>
    </citation>
    <scope>NUCLEOTIDE SEQUENCE [LARGE SCALE GENOMIC DNA]</scope>
    <source>
        <strain evidence="1 2">AX-7</strain>
    </source>
</reference>
<dbReference type="AlphaFoldDB" id="A0A402D2B8"/>
<organism evidence="1 2">
    <name type="scientific">Capsulimonas corticalis</name>
    <dbReference type="NCBI Taxonomy" id="2219043"/>
    <lineage>
        <taxon>Bacteria</taxon>
        <taxon>Bacillati</taxon>
        <taxon>Armatimonadota</taxon>
        <taxon>Armatimonadia</taxon>
        <taxon>Capsulimonadales</taxon>
        <taxon>Capsulimonadaceae</taxon>
        <taxon>Capsulimonas</taxon>
    </lineage>
</organism>
<sequence>MNSQLNTPNPEDRIADYLDCVAKPMKAIPEEAKQPFLQEIKTHAQTLADQYRDEGRDDDAAVRDALRMIGDPAAMGKSWAKSWLRANEPGSFWGAFVIGTGMLTAIHIINYLIFLGMAPIRAGLVTGSPVSFWTALIFGFWYLWGQAAVVMAGAICGWRQPRRATAALLWTCALGALWELVGLCMNANALKTAMMAQHAGHSTAALLLFLARISILSLITTGGLCVLGSSISRSRRIRRLLRA</sequence>
<protein>
    <submittedName>
        <fullName evidence="1">Uncharacterized protein</fullName>
    </submittedName>
</protein>
<evidence type="ECO:0000313" key="2">
    <source>
        <dbReference type="Proteomes" id="UP000287394"/>
    </source>
</evidence>
<dbReference type="Proteomes" id="UP000287394">
    <property type="component" value="Chromosome"/>
</dbReference>
<gene>
    <name evidence="1" type="ORF">CCAX7_22310</name>
</gene>